<keyword evidence="3" id="KW-1185">Reference proteome</keyword>
<accession>A0A437SA53</accession>
<evidence type="ECO:0000313" key="3">
    <source>
        <dbReference type="Proteomes" id="UP000288812"/>
    </source>
</evidence>
<comment type="caution">
    <text evidence="2">The sequence shown here is derived from an EMBL/GenBank/DDBJ whole genome shotgun (WGS) entry which is preliminary data.</text>
</comment>
<protein>
    <recommendedName>
        <fullName evidence="1">ABC-three component systems C-terminal domain-containing protein</fullName>
    </recommendedName>
</protein>
<dbReference type="OrthoDB" id="3266795at2"/>
<dbReference type="Pfam" id="PF20277">
    <property type="entry name" value="CTD11"/>
    <property type="match status" value="1"/>
</dbReference>
<dbReference type="AlphaFoldDB" id="A0A437SA53"/>
<dbReference type="EMBL" id="RLIH01000001">
    <property type="protein sequence ID" value="RVU55872.1"/>
    <property type="molecule type" value="Genomic_DNA"/>
</dbReference>
<dbReference type="InterPro" id="IPR046921">
    <property type="entry name" value="ABC-3C_CTD11"/>
</dbReference>
<name>A0A437SA53_9FIRM</name>
<proteinExistence type="predicted"/>
<dbReference type="RefSeq" id="WP_127723003.1">
    <property type="nucleotide sequence ID" value="NZ_RLIH01000001.1"/>
</dbReference>
<feature type="domain" description="ABC-three component systems C-terminal" evidence="1">
    <location>
        <begin position="243"/>
        <end position="376"/>
    </location>
</feature>
<gene>
    <name evidence="2" type="ORF">EF514_01275</name>
</gene>
<dbReference type="Proteomes" id="UP000288812">
    <property type="component" value="Unassembled WGS sequence"/>
</dbReference>
<sequence length="381" mass="43498">MLFHELVHAVHPYLMKDADVPEFMRTLIQMLCDIPEEDWTTKKDPSSEQVNKDASLRKFYTKGPTKKLAKAMLGRLTKDNFVESINYDRTDVVKESLAESIRPFHESVDKDNVGEVLFELFKKSLEFIINPKLENERRLTLAKNTSSQAKTSFGSSLLADSDHICSMPGCSKSLQVEDADNNTVEDYEAARIDNSKSVTYKSFIALCHDCFQKYAFKHTKVEETALQAIKKVQMQTRDSKNVLDTIGIEKGISQVVSNLSRAKPKDFIEISYEALSVSEKIDEGSHSILLNQVTSDVTKYFLFVEKSMQDEAKKKLFNDLLLRAQIKAAYEKLADKKYSPEQIYTALSEKLRAITKQDIFYCNIVIAYFIQSCEVFDAFTK</sequence>
<reference evidence="2 3" key="1">
    <citation type="submission" date="2018-11" db="EMBL/GenBank/DDBJ databases">
        <title>Genome sequencing and assembly of Anaerosphaera sp. nov., GS7-6-2.</title>
        <authorList>
            <person name="Rettenmaier R."/>
            <person name="Liebl W."/>
            <person name="Zverlov V."/>
        </authorList>
    </citation>
    <scope>NUCLEOTIDE SEQUENCE [LARGE SCALE GENOMIC DNA]</scope>
    <source>
        <strain evidence="2 3">GS7-6-2</strain>
    </source>
</reference>
<organism evidence="2 3">
    <name type="scientific">Anaerosphaera multitolerans</name>
    <dbReference type="NCBI Taxonomy" id="2487351"/>
    <lineage>
        <taxon>Bacteria</taxon>
        <taxon>Bacillati</taxon>
        <taxon>Bacillota</taxon>
        <taxon>Tissierellia</taxon>
        <taxon>Tissierellales</taxon>
        <taxon>Peptoniphilaceae</taxon>
        <taxon>Anaerosphaera</taxon>
    </lineage>
</organism>
<evidence type="ECO:0000259" key="1">
    <source>
        <dbReference type="Pfam" id="PF20277"/>
    </source>
</evidence>
<evidence type="ECO:0000313" key="2">
    <source>
        <dbReference type="EMBL" id="RVU55872.1"/>
    </source>
</evidence>